<dbReference type="Pfam" id="PF21446">
    <property type="entry name" value="Gp34_trimer"/>
    <property type="match status" value="1"/>
</dbReference>
<dbReference type="InterPro" id="IPR030392">
    <property type="entry name" value="S74_ICA"/>
</dbReference>
<proteinExistence type="predicted"/>
<evidence type="ECO:0000313" key="2">
    <source>
        <dbReference type="EMBL" id="AHG20603.1"/>
    </source>
</evidence>
<gene>
    <name evidence="2" type="ORF">Z042_13975</name>
</gene>
<sequence length="382" mass="41258">MAEEKKNAQVLNGMNDDITELKSLGTLRKRVVSDGEVVSKSPNGFRLANGNTGVILRNDGQDFYALTTPSGQAQDGQWNTLRPFSFNLSNGRVSLRNGVDISGGALVSHNDGIAAATTGPAGLIIGQTYNAPAIHTNFTSGNVTTTMMMSTRFVAGKEEMGLLAYRDSLGAWNEIQVRSNHELSVGQLTKRNADGWIVAAGSQLTNNNTDRMTNGVRLLGAGNLWADLYHYERIGNHHMVGLRVANGGGDGWYEFRDKGNAYTNGSWNSSSDARMKTDIVKIDGALDKLGKISGYTYLKQGVPEAGVIAQEVESVLPQSVTTTELRLNDGSLLTDARGININGVVALLIEALKEERAARIEDRRELESRLATLEKITSGKQD</sequence>
<dbReference type="Proteomes" id="UP000019030">
    <property type="component" value="Chromosome"/>
</dbReference>
<feature type="domain" description="Peptidase S74" evidence="1">
    <location>
        <begin position="271"/>
        <end position="370"/>
    </location>
</feature>
<dbReference type="eggNOG" id="COG5301">
    <property type="taxonomic scope" value="Bacteria"/>
</dbReference>
<accession>W0L9V7</accession>
<protein>
    <submittedName>
        <fullName evidence="2">Klebicin C phage associated protein</fullName>
    </submittedName>
</protein>
<name>W0L9V7_9GAMM</name>
<dbReference type="PROSITE" id="PS51688">
    <property type="entry name" value="ICA"/>
    <property type="match status" value="1"/>
</dbReference>
<keyword evidence="3" id="KW-1185">Reference proteome</keyword>
<dbReference type="KEGG" id="sfo:Z042_13975"/>
<dbReference type="OrthoDB" id="6494577at2"/>
<reference evidence="2 3" key="1">
    <citation type="submission" date="2014-01" db="EMBL/GenBank/DDBJ databases">
        <title>Isolation of Serratia multitudinisentens RB-25 from Ex-Landfill site.</title>
        <authorList>
            <person name="Robson E.H.J."/>
        </authorList>
    </citation>
    <scope>NUCLEOTIDE SEQUENCE [LARGE SCALE GENOMIC DNA]</scope>
    <source>
        <strain evidence="2 3">RB-25</strain>
    </source>
</reference>
<dbReference type="EMBL" id="CP007044">
    <property type="protein sequence ID" value="AHG20603.1"/>
    <property type="molecule type" value="Genomic_DNA"/>
</dbReference>
<organism evidence="2 3">
    <name type="scientific">Chania multitudinisentens RB-25</name>
    <dbReference type="NCBI Taxonomy" id="1441930"/>
    <lineage>
        <taxon>Bacteria</taxon>
        <taxon>Pseudomonadati</taxon>
        <taxon>Pseudomonadota</taxon>
        <taxon>Gammaproteobacteria</taxon>
        <taxon>Enterobacterales</taxon>
        <taxon>Yersiniaceae</taxon>
        <taxon>Chania</taxon>
    </lineage>
</organism>
<dbReference type="HOGENOM" id="CLU_727128_0_0_6"/>
<dbReference type="Pfam" id="PF13884">
    <property type="entry name" value="Peptidase_S74"/>
    <property type="match status" value="1"/>
</dbReference>
<evidence type="ECO:0000259" key="1">
    <source>
        <dbReference type="PROSITE" id="PS51688"/>
    </source>
</evidence>
<dbReference type="AlphaFoldDB" id="W0L9V7"/>
<dbReference type="STRING" id="1441930.Z042_13975"/>
<dbReference type="RefSeq" id="WP_024914145.1">
    <property type="nucleotide sequence ID" value="NZ_CP007044.2"/>
</dbReference>
<evidence type="ECO:0000313" key="3">
    <source>
        <dbReference type="Proteomes" id="UP000019030"/>
    </source>
</evidence>
<dbReference type="PATRIC" id="fig|1441930.4.peg.2771"/>
<dbReference type="InterPro" id="IPR048390">
    <property type="entry name" value="Gp34_trimer"/>
</dbReference>
<reference evidence="2 3" key="2">
    <citation type="submission" date="2015-03" db="EMBL/GenBank/DDBJ databases">
        <authorList>
            <person name="Chan K.-G."/>
        </authorList>
    </citation>
    <scope>NUCLEOTIDE SEQUENCE [LARGE SCALE GENOMIC DNA]</scope>
    <source>
        <strain evidence="2 3">RB-25</strain>
    </source>
</reference>